<keyword evidence="4" id="KW-1185">Reference proteome</keyword>
<dbReference type="HOGENOM" id="CLU_936964_0_0_1"/>
<evidence type="ECO:0000256" key="1">
    <source>
        <dbReference type="SAM" id="MobiDB-lite"/>
    </source>
</evidence>
<dbReference type="InterPro" id="IPR055754">
    <property type="entry name" value="DUF7330"/>
</dbReference>
<gene>
    <name evidence="3" type="ORF">DACRYDRAFT_103095</name>
</gene>
<dbReference type="OrthoDB" id="5289249at2759"/>
<evidence type="ECO:0000313" key="4">
    <source>
        <dbReference type="Proteomes" id="UP000030653"/>
    </source>
</evidence>
<feature type="domain" description="DUF7330" evidence="2">
    <location>
        <begin position="130"/>
        <end position="243"/>
    </location>
</feature>
<reference evidence="3 4" key="1">
    <citation type="journal article" date="2012" name="Science">
        <title>The Paleozoic origin of enzymatic lignin decomposition reconstructed from 31 fungal genomes.</title>
        <authorList>
            <person name="Floudas D."/>
            <person name="Binder M."/>
            <person name="Riley R."/>
            <person name="Barry K."/>
            <person name="Blanchette R.A."/>
            <person name="Henrissat B."/>
            <person name="Martinez A.T."/>
            <person name="Otillar R."/>
            <person name="Spatafora J.W."/>
            <person name="Yadav J.S."/>
            <person name="Aerts A."/>
            <person name="Benoit I."/>
            <person name="Boyd A."/>
            <person name="Carlson A."/>
            <person name="Copeland A."/>
            <person name="Coutinho P.M."/>
            <person name="de Vries R.P."/>
            <person name="Ferreira P."/>
            <person name="Findley K."/>
            <person name="Foster B."/>
            <person name="Gaskell J."/>
            <person name="Glotzer D."/>
            <person name="Gorecki P."/>
            <person name="Heitman J."/>
            <person name="Hesse C."/>
            <person name="Hori C."/>
            <person name="Igarashi K."/>
            <person name="Jurgens J.A."/>
            <person name="Kallen N."/>
            <person name="Kersten P."/>
            <person name="Kohler A."/>
            <person name="Kuees U."/>
            <person name="Kumar T.K.A."/>
            <person name="Kuo A."/>
            <person name="LaButti K."/>
            <person name="Larrondo L.F."/>
            <person name="Lindquist E."/>
            <person name="Ling A."/>
            <person name="Lombard V."/>
            <person name="Lucas S."/>
            <person name="Lundell T."/>
            <person name="Martin R."/>
            <person name="McLaughlin D.J."/>
            <person name="Morgenstern I."/>
            <person name="Morin E."/>
            <person name="Murat C."/>
            <person name="Nagy L.G."/>
            <person name="Nolan M."/>
            <person name="Ohm R.A."/>
            <person name="Patyshakuliyeva A."/>
            <person name="Rokas A."/>
            <person name="Ruiz-Duenas F.J."/>
            <person name="Sabat G."/>
            <person name="Salamov A."/>
            <person name="Samejima M."/>
            <person name="Schmutz J."/>
            <person name="Slot J.C."/>
            <person name="St John F."/>
            <person name="Stenlid J."/>
            <person name="Sun H."/>
            <person name="Sun S."/>
            <person name="Syed K."/>
            <person name="Tsang A."/>
            <person name="Wiebenga A."/>
            <person name="Young D."/>
            <person name="Pisabarro A."/>
            <person name="Eastwood D.C."/>
            <person name="Martin F."/>
            <person name="Cullen D."/>
            <person name="Grigoriev I.V."/>
            <person name="Hibbett D.S."/>
        </authorList>
    </citation>
    <scope>NUCLEOTIDE SEQUENCE [LARGE SCALE GENOMIC DNA]</scope>
    <source>
        <strain evidence="3 4">DJM-731 SS1</strain>
    </source>
</reference>
<dbReference type="Pfam" id="PF24016">
    <property type="entry name" value="DUF7330"/>
    <property type="match status" value="1"/>
</dbReference>
<dbReference type="STRING" id="1858805.M5GGV5"/>
<proteinExistence type="predicted"/>
<organism evidence="3 4">
    <name type="scientific">Dacryopinax primogenitus (strain DJM 731)</name>
    <name type="common">Brown rot fungus</name>
    <dbReference type="NCBI Taxonomy" id="1858805"/>
    <lineage>
        <taxon>Eukaryota</taxon>
        <taxon>Fungi</taxon>
        <taxon>Dikarya</taxon>
        <taxon>Basidiomycota</taxon>
        <taxon>Agaricomycotina</taxon>
        <taxon>Dacrymycetes</taxon>
        <taxon>Dacrymycetales</taxon>
        <taxon>Dacrymycetaceae</taxon>
        <taxon>Dacryopinax</taxon>
    </lineage>
</organism>
<dbReference type="Proteomes" id="UP000030653">
    <property type="component" value="Unassembled WGS sequence"/>
</dbReference>
<name>M5GGV5_DACPD</name>
<dbReference type="EMBL" id="JH795855">
    <property type="protein sequence ID" value="EJU06148.1"/>
    <property type="molecule type" value="Genomic_DNA"/>
</dbReference>
<dbReference type="AlphaFoldDB" id="M5GGV5"/>
<protein>
    <recommendedName>
        <fullName evidence="2">DUF7330 domain-containing protein</fullName>
    </recommendedName>
</protein>
<sequence length="268" mass="29205">MIITSDNPEAADDPKHRPGPSGRSTSQSAVEDEAQPPPYSYSPRADPRVDLLEGEGEEDTILIPAPSRPLPSPFPAVSQAVPVISNIPPNLPRQNRLRIYRDNSGIRDTFVIDPTLPAPPGSHDKALSVTKGMVELEGLSMNGSINFRVAECPADMRISIHVESRNGSVALFLPATFRGPLTIGHENGNAWLTPPLRTRTRTLDETAGQHRCWVGEWGEDDDPNWVADECTVESHNGSVKVGYWSAEAADMKQQVPKGAMEKAFGQKK</sequence>
<dbReference type="GeneID" id="63682773"/>
<evidence type="ECO:0000259" key="2">
    <source>
        <dbReference type="Pfam" id="PF24016"/>
    </source>
</evidence>
<accession>M5GGV5</accession>
<feature type="region of interest" description="Disordered" evidence="1">
    <location>
        <begin position="1"/>
        <end position="49"/>
    </location>
</feature>
<dbReference type="RefSeq" id="XP_040633042.1">
    <property type="nucleotide sequence ID" value="XM_040767711.1"/>
</dbReference>
<evidence type="ECO:0000313" key="3">
    <source>
        <dbReference type="EMBL" id="EJU06148.1"/>
    </source>
</evidence>